<sequence length="206" mass="22186">MFITPVAVIITGYLLGSIPGGYIIGKGIRKVDVRNYGSGNIGTTNVLRVLGKKAALFVFLIDVGKGVASVWISGLFPSHIDLSIIRAIGGFSCIIGHNWPVFLKFRGGKGVATSAGVFLLLTPLPFLFSLLTMIITVGVTRYVSVGSMVSAALLPFYIWILMGKGAFNYTILGIVVAVIIVLRHHSNLKRLFSGREHKLGEKVQKV</sequence>
<evidence type="ECO:0000256" key="8">
    <source>
        <dbReference type="ARBA" id="ARBA00023209"/>
    </source>
</evidence>
<dbReference type="EMBL" id="DRBC01000045">
    <property type="protein sequence ID" value="HDN84265.1"/>
    <property type="molecule type" value="Genomic_DNA"/>
</dbReference>
<proteinExistence type="inferred from homology"/>
<comment type="function">
    <text evidence="10">Catalyzes the transfer of an acyl group from acyl-phosphate (acyl-PO(4)) to glycerol-3-phosphate (G3P) to form lysophosphatidic acid (LPA). This enzyme utilizes acyl-phosphate as fatty acyl donor, but not acyl-CoA or acyl-ACP.</text>
</comment>
<keyword evidence="3 10" id="KW-0808">Transferase</keyword>
<dbReference type="GO" id="GO:0008654">
    <property type="term" value="P:phospholipid biosynthetic process"/>
    <property type="evidence" value="ECO:0007669"/>
    <property type="project" value="UniProtKB-UniRule"/>
</dbReference>
<dbReference type="GO" id="GO:0005886">
    <property type="term" value="C:plasma membrane"/>
    <property type="evidence" value="ECO:0007669"/>
    <property type="project" value="UniProtKB-SubCell"/>
</dbReference>
<keyword evidence="8 10" id="KW-0594">Phospholipid biosynthesis</keyword>
<keyword evidence="9 10" id="KW-1208">Phospholipid metabolism</keyword>
<dbReference type="Proteomes" id="UP000885660">
    <property type="component" value="Unassembled WGS sequence"/>
</dbReference>
<dbReference type="PANTHER" id="PTHR30309">
    <property type="entry name" value="INNER MEMBRANE PROTEIN YGIH"/>
    <property type="match status" value="1"/>
</dbReference>
<comment type="caution">
    <text evidence="12">The sequence shown here is derived from an EMBL/GenBank/DDBJ whole genome shotgun (WGS) entry which is preliminary data.</text>
</comment>
<keyword evidence="5 10" id="KW-1133">Transmembrane helix</keyword>
<keyword evidence="12" id="KW-0012">Acyltransferase</keyword>
<keyword evidence="4 10" id="KW-0812">Transmembrane</keyword>
<keyword evidence="7 10" id="KW-0472">Membrane</keyword>
<dbReference type="NCBIfam" id="TIGR00023">
    <property type="entry name" value="glycerol-3-phosphate 1-O-acyltransferase PlsY"/>
    <property type="match status" value="1"/>
</dbReference>
<evidence type="ECO:0000256" key="1">
    <source>
        <dbReference type="ARBA" id="ARBA00022475"/>
    </source>
</evidence>
<evidence type="ECO:0000313" key="11">
    <source>
        <dbReference type="EMBL" id="HDN84265.1"/>
    </source>
</evidence>
<evidence type="ECO:0000256" key="10">
    <source>
        <dbReference type="HAMAP-Rule" id="MF_01043"/>
    </source>
</evidence>
<dbReference type="SMART" id="SM01207">
    <property type="entry name" value="G3P_acyltransf"/>
    <property type="match status" value="1"/>
</dbReference>
<keyword evidence="1 10" id="KW-1003">Cell membrane</keyword>
<gene>
    <name evidence="10 12" type="primary">plsY</name>
    <name evidence="12" type="ORF">DRI96_05085</name>
    <name evidence="11" type="ORF">ENG47_00730</name>
</gene>
<keyword evidence="6 10" id="KW-0443">Lipid metabolism</keyword>
<dbReference type="PANTHER" id="PTHR30309:SF0">
    <property type="entry name" value="GLYCEROL-3-PHOSPHATE ACYLTRANSFERASE-RELATED"/>
    <property type="match status" value="1"/>
</dbReference>
<accession>A0A662DB51</accession>
<dbReference type="EC" id="2.3.1.275" evidence="10"/>
<dbReference type="AlphaFoldDB" id="A0A662DB51"/>
<feature type="transmembrane region" description="Helical" evidence="10">
    <location>
        <begin position="84"/>
        <end position="103"/>
    </location>
</feature>
<evidence type="ECO:0000313" key="13">
    <source>
        <dbReference type="Proteomes" id="UP000267654"/>
    </source>
</evidence>
<feature type="transmembrane region" description="Helical" evidence="10">
    <location>
        <begin position="6"/>
        <end position="25"/>
    </location>
</feature>
<evidence type="ECO:0000256" key="4">
    <source>
        <dbReference type="ARBA" id="ARBA00022692"/>
    </source>
</evidence>
<feature type="transmembrane region" description="Helical" evidence="10">
    <location>
        <begin position="54"/>
        <end position="72"/>
    </location>
</feature>
<evidence type="ECO:0000256" key="3">
    <source>
        <dbReference type="ARBA" id="ARBA00022679"/>
    </source>
</evidence>
<comment type="catalytic activity">
    <reaction evidence="10">
        <text>an acyl phosphate + sn-glycerol 3-phosphate = a 1-acyl-sn-glycero-3-phosphate + phosphate</text>
        <dbReference type="Rhea" id="RHEA:34075"/>
        <dbReference type="ChEBI" id="CHEBI:43474"/>
        <dbReference type="ChEBI" id="CHEBI:57597"/>
        <dbReference type="ChEBI" id="CHEBI:57970"/>
        <dbReference type="ChEBI" id="CHEBI:59918"/>
        <dbReference type="EC" id="2.3.1.275"/>
    </reaction>
</comment>
<evidence type="ECO:0000256" key="9">
    <source>
        <dbReference type="ARBA" id="ARBA00023264"/>
    </source>
</evidence>
<evidence type="ECO:0000256" key="6">
    <source>
        <dbReference type="ARBA" id="ARBA00023098"/>
    </source>
</evidence>
<dbReference type="HAMAP" id="MF_01043">
    <property type="entry name" value="PlsY"/>
    <property type="match status" value="1"/>
</dbReference>
<dbReference type="UniPathway" id="UPA00085"/>
<comment type="similarity">
    <text evidence="10">Belongs to the PlsY family.</text>
</comment>
<dbReference type="EMBL" id="QMQB01000187">
    <property type="protein sequence ID" value="RLE12088.1"/>
    <property type="molecule type" value="Genomic_DNA"/>
</dbReference>
<dbReference type="InterPro" id="IPR003811">
    <property type="entry name" value="G3P_acylTferase_PlsY"/>
</dbReference>
<reference evidence="12 13" key="1">
    <citation type="submission" date="2018-06" db="EMBL/GenBank/DDBJ databases">
        <title>Extensive metabolic versatility and redundancy in microbially diverse, dynamic hydrothermal sediments.</title>
        <authorList>
            <person name="Dombrowski N."/>
            <person name="Teske A."/>
            <person name="Baker B.J."/>
        </authorList>
    </citation>
    <scope>NUCLEOTIDE SEQUENCE [LARGE SCALE GENOMIC DNA]</scope>
    <source>
        <strain evidence="12">B19_G9</strain>
    </source>
</reference>
<organism evidence="12 13">
    <name type="scientific">Aerophobetes bacterium</name>
    <dbReference type="NCBI Taxonomy" id="2030807"/>
    <lineage>
        <taxon>Bacteria</taxon>
        <taxon>Candidatus Aerophobota</taxon>
    </lineage>
</organism>
<evidence type="ECO:0000256" key="7">
    <source>
        <dbReference type="ARBA" id="ARBA00023136"/>
    </source>
</evidence>
<comment type="pathway">
    <text evidence="10">Lipid metabolism; phospholipid metabolism.</text>
</comment>
<evidence type="ECO:0000256" key="5">
    <source>
        <dbReference type="ARBA" id="ARBA00022989"/>
    </source>
</evidence>
<keyword evidence="2 10" id="KW-0444">Lipid biosynthesis</keyword>
<name>A0A662DB51_UNCAE</name>
<evidence type="ECO:0000313" key="12">
    <source>
        <dbReference type="EMBL" id="RLE12088.1"/>
    </source>
</evidence>
<dbReference type="Proteomes" id="UP000267654">
    <property type="component" value="Unassembled WGS sequence"/>
</dbReference>
<dbReference type="GO" id="GO:0043772">
    <property type="term" value="F:acyl-phosphate glycerol-3-phosphate acyltransferase activity"/>
    <property type="evidence" value="ECO:0007669"/>
    <property type="project" value="UniProtKB-UniRule"/>
</dbReference>
<feature type="transmembrane region" description="Helical" evidence="10">
    <location>
        <begin position="156"/>
        <end position="182"/>
    </location>
</feature>
<comment type="subcellular location">
    <subcellularLocation>
        <location evidence="10">Cell membrane</location>
        <topology evidence="10">Multi-pass membrane protein</topology>
    </subcellularLocation>
</comment>
<dbReference type="Pfam" id="PF02660">
    <property type="entry name" value="G3P_acyltransf"/>
    <property type="match status" value="1"/>
</dbReference>
<feature type="transmembrane region" description="Helical" evidence="10">
    <location>
        <begin position="115"/>
        <end position="136"/>
    </location>
</feature>
<reference evidence="11" key="2">
    <citation type="journal article" date="2020" name="mSystems">
        <title>Genome- and Community-Level Interaction Insights into Carbon Utilization and Element Cycling Functions of Hydrothermarchaeota in Hydrothermal Sediment.</title>
        <authorList>
            <person name="Zhou Z."/>
            <person name="Liu Y."/>
            <person name="Xu W."/>
            <person name="Pan J."/>
            <person name="Luo Z.H."/>
            <person name="Li M."/>
        </authorList>
    </citation>
    <scope>NUCLEOTIDE SEQUENCE [LARGE SCALE GENOMIC DNA]</scope>
    <source>
        <strain evidence="11">HyVt-219</strain>
    </source>
</reference>
<evidence type="ECO:0000256" key="2">
    <source>
        <dbReference type="ARBA" id="ARBA00022516"/>
    </source>
</evidence>
<comment type="subunit">
    <text evidence="10">Probably interacts with PlsX.</text>
</comment>
<protein>
    <recommendedName>
        <fullName evidence="10">Glycerol-3-phosphate acyltransferase</fullName>
    </recommendedName>
    <alternativeName>
        <fullName evidence="10">Acyl-PO4 G3P acyltransferase</fullName>
    </alternativeName>
    <alternativeName>
        <fullName evidence="10">Acyl-phosphate--glycerol-3-phosphate acyltransferase</fullName>
    </alternativeName>
    <alternativeName>
        <fullName evidence="10">G3P acyltransferase</fullName>
        <shortName evidence="10">GPAT</shortName>
        <ecNumber evidence="10">2.3.1.275</ecNumber>
    </alternativeName>
    <alternativeName>
        <fullName evidence="10">Lysophosphatidic acid synthase</fullName>
        <shortName evidence="10">LPA synthase</shortName>
    </alternativeName>
</protein>